<accession>A0A4Y7TGF3</accession>
<protein>
    <recommendedName>
        <fullName evidence="3">F-box domain-containing protein</fullName>
    </recommendedName>
</protein>
<reference evidence="1 2" key="1">
    <citation type="journal article" date="2019" name="Nat. Ecol. Evol.">
        <title>Megaphylogeny resolves global patterns of mushroom evolution.</title>
        <authorList>
            <person name="Varga T."/>
            <person name="Krizsan K."/>
            <person name="Foldi C."/>
            <person name="Dima B."/>
            <person name="Sanchez-Garcia M."/>
            <person name="Sanchez-Ramirez S."/>
            <person name="Szollosi G.J."/>
            <person name="Szarkandi J.G."/>
            <person name="Papp V."/>
            <person name="Albert L."/>
            <person name="Andreopoulos W."/>
            <person name="Angelini C."/>
            <person name="Antonin V."/>
            <person name="Barry K.W."/>
            <person name="Bougher N.L."/>
            <person name="Buchanan P."/>
            <person name="Buyck B."/>
            <person name="Bense V."/>
            <person name="Catcheside P."/>
            <person name="Chovatia M."/>
            <person name="Cooper J."/>
            <person name="Damon W."/>
            <person name="Desjardin D."/>
            <person name="Finy P."/>
            <person name="Geml J."/>
            <person name="Haridas S."/>
            <person name="Hughes K."/>
            <person name="Justo A."/>
            <person name="Karasinski D."/>
            <person name="Kautmanova I."/>
            <person name="Kiss B."/>
            <person name="Kocsube S."/>
            <person name="Kotiranta H."/>
            <person name="LaButti K.M."/>
            <person name="Lechner B.E."/>
            <person name="Liimatainen K."/>
            <person name="Lipzen A."/>
            <person name="Lukacs Z."/>
            <person name="Mihaltcheva S."/>
            <person name="Morgado L.N."/>
            <person name="Niskanen T."/>
            <person name="Noordeloos M.E."/>
            <person name="Ohm R.A."/>
            <person name="Ortiz-Santana B."/>
            <person name="Ovrebo C."/>
            <person name="Racz N."/>
            <person name="Riley R."/>
            <person name="Savchenko A."/>
            <person name="Shiryaev A."/>
            <person name="Soop K."/>
            <person name="Spirin V."/>
            <person name="Szebenyi C."/>
            <person name="Tomsovsky M."/>
            <person name="Tulloss R.E."/>
            <person name="Uehling J."/>
            <person name="Grigoriev I.V."/>
            <person name="Vagvolgyi C."/>
            <person name="Papp T."/>
            <person name="Martin F.M."/>
            <person name="Miettinen O."/>
            <person name="Hibbett D.S."/>
            <person name="Nagy L.G."/>
        </authorList>
    </citation>
    <scope>NUCLEOTIDE SEQUENCE [LARGE SCALE GENOMIC DNA]</scope>
    <source>
        <strain evidence="1 2">FP101781</strain>
    </source>
</reference>
<dbReference type="InterPro" id="IPR032675">
    <property type="entry name" value="LRR_dom_sf"/>
</dbReference>
<gene>
    <name evidence="1" type="ORF">FA13DRAFT_1790874</name>
</gene>
<name>A0A4Y7TGF3_COPMI</name>
<comment type="caution">
    <text evidence="1">The sequence shown here is derived from an EMBL/GenBank/DDBJ whole genome shotgun (WGS) entry which is preliminary data.</text>
</comment>
<proteinExistence type="predicted"/>
<evidence type="ECO:0000313" key="2">
    <source>
        <dbReference type="Proteomes" id="UP000298030"/>
    </source>
</evidence>
<keyword evidence="2" id="KW-1185">Reference proteome</keyword>
<dbReference type="EMBL" id="QPFP01000015">
    <property type="protein sequence ID" value="TEB32589.1"/>
    <property type="molecule type" value="Genomic_DNA"/>
</dbReference>
<dbReference type="Gene3D" id="3.80.10.10">
    <property type="entry name" value="Ribonuclease Inhibitor"/>
    <property type="match status" value="1"/>
</dbReference>
<organism evidence="1 2">
    <name type="scientific">Coprinellus micaceus</name>
    <name type="common">Glistening ink-cap mushroom</name>
    <name type="synonym">Coprinus micaceus</name>
    <dbReference type="NCBI Taxonomy" id="71717"/>
    <lineage>
        <taxon>Eukaryota</taxon>
        <taxon>Fungi</taxon>
        <taxon>Dikarya</taxon>
        <taxon>Basidiomycota</taxon>
        <taxon>Agaricomycotina</taxon>
        <taxon>Agaricomycetes</taxon>
        <taxon>Agaricomycetidae</taxon>
        <taxon>Agaricales</taxon>
        <taxon>Agaricineae</taxon>
        <taxon>Psathyrellaceae</taxon>
        <taxon>Coprinellus</taxon>
    </lineage>
</organism>
<evidence type="ECO:0000313" key="1">
    <source>
        <dbReference type="EMBL" id="TEB32589.1"/>
    </source>
</evidence>
<dbReference type="Proteomes" id="UP000298030">
    <property type="component" value="Unassembled WGS sequence"/>
</dbReference>
<sequence>MPVRDRRCQSVIDDAASHLNGQTLDTFNLWHALGTSSSEALPAESTGTNPTELDISPLYALHQLKVIQVSLIHPVSLTPSDLEKIPTIWTNLVNLYLSPELPTRRPPSINHKHIIQLVQSLPSLVSLGLKFDASHITKRDCRTTLPSKLKTLCTGASPIRDPSRVVEWIQAHFPHLETLSTDSRTRVGENRLYKQRWAVVMDGMGKLEASGKTSRSAGMLIRW</sequence>
<evidence type="ECO:0008006" key="3">
    <source>
        <dbReference type="Google" id="ProtNLM"/>
    </source>
</evidence>
<dbReference type="AlphaFoldDB" id="A0A4Y7TGF3"/>